<dbReference type="Gene3D" id="1.20.120.920">
    <property type="entry name" value="CRISPR-associated endonuclease Cas1, C-terminal domain"/>
    <property type="match status" value="1"/>
</dbReference>
<feature type="binding site" evidence="10">
    <location>
        <position position="233"/>
    </location>
    <ligand>
        <name>Mn(2+)</name>
        <dbReference type="ChEBI" id="CHEBI:29035"/>
    </ligand>
</feature>
<evidence type="ECO:0000256" key="9">
    <source>
        <dbReference type="ARBA" id="ARBA00038592"/>
    </source>
</evidence>
<comment type="subunit">
    <text evidence="9 10">Homodimer, forms a heterotetramer with a Cas2 homodimer.</text>
</comment>
<dbReference type="EMBL" id="JRMW01000034">
    <property type="protein sequence ID" value="KGF04049.1"/>
    <property type="molecule type" value="Genomic_DNA"/>
</dbReference>
<feature type="binding site" evidence="10">
    <location>
        <position position="248"/>
    </location>
    <ligand>
        <name>Mn(2+)</name>
        <dbReference type="ChEBI" id="CHEBI:29035"/>
    </ligand>
</feature>
<dbReference type="HAMAP" id="MF_01470">
    <property type="entry name" value="Cas1"/>
    <property type="match status" value="1"/>
</dbReference>
<dbReference type="AlphaFoldDB" id="A0A095Z6C0"/>
<dbReference type="GO" id="GO:0051607">
    <property type="term" value="P:defense response to virus"/>
    <property type="evidence" value="ECO:0007669"/>
    <property type="project" value="UniProtKB-UniRule"/>
</dbReference>
<evidence type="ECO:0000256" key="1">
    <source>
        <dbReference type="ARBA" id="ARBA00022722"/>
    </source>
</evidence>
<dbReference type="PANTHER" id="PTHR34353">
    <property type="entry name" value="CRISPR-ASSOCIATED ENDONUCLEASE CAS1 1"/>
    <property type="match status" value="1"/>
</dbReference>
<proteinExistence type="inferred from homology"/>
<keyword evidence="8 10" id="KW-0464">Manganese</keyword>
<keyword evidence="4 10" id="KW-0378">Hydrolase</keyword>
<dbReference type="Proteomes" id="UP000029579">
    <property type="component" value="Unassembled WGS sequence"/>
</dbReference>
<evidence type="ECO:0000313" key="11">
    <source>
        <dbReference type="EMBL" id="KGF04049.1"/>
    </source>
</evidence>
<dbReference type="NCBIfam" id="TIGR00287">
    <property type="entry name" value="cas1"/>
    <property type="match status" value="1"/>
</dbReference>
<gene>
    <name evidence="10" type="primary">cas1</name>
    <name evidence="11" type="ORF">HMPREF1630_05320</name>
</gene>
<dbReference type="RefSeq" id="WP_037327709.1">
    <property type="nucleotide sequence ID" value="NZ_JRMW01000034.1"/>
</dbReference>
<dbReference type="GO" id="GO:0003677">
    <property type="term" value="F:DNA binding"/>
    <property type="evidence" value="ECO:0007669"/>
    <property type="project" value="UniProtKB-KW"/>
</dbReference>
<dbReference type="InterPro" id="IPR050646">
    <property type="entry name" value="Cas1"/>
</dbReference>
<keyword evidence="7 10" id="KW-0238">DNA-binding</keyword>
<dbReference type="PANTHER" id="PTHR34353:SF2">
    <property type="entry name" value="CRISPR-ASSOCIATED ENDONUCLEASE CAS1 1"/>
    <property type="match status" value="1"/>
</dbReference>
<dbReference type="InterPro" id="IPR042211">
    <property type="entry name" value="CRISPR-assoc_Cas1_N"/>
</dbReference>
<organism evidence="11 12">
    <name type="scientific">Anaerococcus lactolyticus S7-1-13</name>
    <dbReference type="NCBI Taxonomy" id="1284686"/>
    <lineage>
        <taxon>Bacteria</taxon>
        <taxon>Bacillati</taxon>
        <taxon>Bacillota</taxon>
        <taxon>Tissierellia</taxon>
        <taxon>Tissierellales</taxon>
        <taxon>Peptoniphilaceae</taxon>
        <taxon>Anaerococcus</taxon>
    </lineage>
</organism>
<dbReference type="GO" id="GO:0016787">
    <property type="term" value="F:hydrolase activity"/>
    <property type="evidence" value="ECO:0007669"/>
    <property type="project" value="UniProtKB-KW"/>
</dbReference>
<evidence type="ECO:0000256" key="8">
    <source>
        <dbReference type="ARBA" id="ARBA00023211"/>
    </source>
</evidence>
<dbReference type="InterPro" id="IPR002729">
    <property type="entry name" value="CRISPR-assoc_Cas1"/>
</dbReference>
<dbReference type="Pfam" id="PF01867">
    <property type="entry name" value="Cas_Cas1"/>
    <property type="match status" value="1"/>
</dbReference>
<comment type="cofactor">
    <cofactor evidence="10">
        <name>Mg(2+)</name>
        <dbReference type="ChEBI" id="CHEBI:18420"/>
    </cofactor>
    <cofactor evidence="10">
        <name>Mn(2+)</name>
        <dbReference type="ChEBI" id="CHEBI:29035"/>
    </cofactor>
</comment>
<name>A0A095Z6C0_9FIRM</name>
<dbReference type="EC" id="3.1.-.-" evidence="10"/>
<evidence type="ECO:0000256" key="3">
    <source>
        <dbReference type="ARBA" id="ARBA00022759"/>
    </source>
</evidence>
<evidence type="ECO:0000256" key="4">
    <source>
        <dbReference type="ARBA" id="ARBA00022801"/>
    </source>
</evidence>
<evidence type="ECO:0000256" key="10">
    <source>
        <dbReference type="HAMAP-Rule" id="MF_01470"/>
    </source>
</evidence>
<feature type="binding site" evidence="10">
    <location>
        <position position="165"/>
    </location>
    <ligand>
        <name>Mn(2+)</name>
        <dbReference type="ChEBI" id="CHEBI:29035"/>
    </ligand>
</feature>
<comment type="caution">
    <text evidence="11">The sequence shown here is derived from an EMBL/GenBank/DDBJ whole genome shotgun (WGS) entry which is preliminary data.</text>
</comment>
<evidence type="ECO:0000256" key="2">
    <source>
        <dbReference type="ARBA" id="ARBA00022723"/>
    </source>
</evidence>
<dbReference type="GO" id="GO:0004519">
    <property type="term" value="F:endonuclease activity"/>
    <property type="evidence" value="ECO:0007669"/>
    <property type="project" value="UniProtKB-UniRule"/>
</dbReference>
<comment type="function">
    <text evidence="10">CRISPR (clustered regularly interspaced short palindromic repeat), is an adaptive immune system that provides protection against mobile genetic elements (viruses, transposable elements and conjugative plasmids). CRISPR clusters contain spacers, sequences complementary to antecedent mobile elements, and target invading nucleic acids. CRISPR clusters are transcribed and processed into CRISPR RNA (crRNA). Acts as a dsDNA endonuclease. Involved in the integration of spacer DNA into the CRISPR cassette.</text>
</comment>
<dbReference type="InterPro" id="IPR042206">
    <property type="entry name" value="CRISPR-assoc_Cas1_C"/>
</dbReference>
<reference evidence="11 12" key="1">
    <citation type="submission" date="2014-07" db="EMBL/GenBank/DDBJ databases">
        <authorList>
            <person name="McCorrison J."/>
            <person name="Sanka R."/>
            <person name="Torralba M."/>
            <person name="Gillis M."/>
            <person name="Haft D.H."/>
            <person name="Methe B."/>
            <person name="Sutton G."/>
            <person name="Nelson K.E."/>
        </authorList>
    </citation>
    <scope>NUCLEOTIDE SEQUENCE [LARGE SCALE GENOMIC DNA]</scope>
    <source>
        <strain evidence="11 12">S7-1-13</strain>
    </source>
</reference>
<comment type="similarity">
    <text evidence="10">Belongs to the CRISPR-associated endonuclease Cas1 family.</text>
</comment>
<accession>A0A095Z6C0</accession>
<dbReference type="eggNOG" id="COG1518">
    <property type="taxonomic scope" value="Bacteria"/>
</dbReference>
<evidence type="ECO:0000256" key="5">
    <source>
        <dbReference type="ARBA" id="ARBA00022842"/>
    </source>
</evidence>
<dbReference type="Gene3D" id="3.100.10.20">
    <property type="entry name" value="CRISPR-associated endonuclease Cas1, N-terminal domain"/>
    <property type="match status" value="1"/>
</dbReference>
<dbReference type="GO" id="GO:0043571">
    <property type="term" value="P:maintenance of CRISPR repeat elements"/>
    <property type="evidence" value="ECO:0007669"/>
    <property type="project" value="UniProtKB-UniRule"/>
</dbReference>
<evidence type="ECO:0000256" key="7">
    <source>
        <dbReference type="ARBA" id="ARBA00023125"/>
    </source>
</evidence>
<evidence type="ECO:0000313" key="12">
    <source>
        <dbReference type="Proteomes" id="UP000029579"/>
    </source>
</evidence>
<keyword evidence="1 10" id="KW-0540">Nuclease</keyword>
<protein>
    <recommendedName>
        <fullName evidence="10">CRISPR-associated endonuclease Cas1</fullName>
        <ecNumber evidence="10">3.1.-.-</ecNumber>
    </recommendedName>
</protein>
<keyword evidence="3 10" id="KW-0255">Endonuclease</keyword>
<keyword evidence="2 10" id="KW-0479">Metal-binding</keyword>
<keyword evidence="5 10" id="KW-0460">Magnesium</keyword>
<evidence type="ECO:0000256" key="6">
    <source>
        <dbReference type="ARBA" id="ARBA00023118"/>
    </source>
</evidence>
<sequence length="343" mass="40149">MINLLNILYLTNPDYYIKREGENIVVTYEGKRLKAFPIHIFRQIVLFNYMGVSPGAMKLCMENNIMITFFTPYGRYCGRVVGNSYGNIYNRKKQYLLSSTDESIDFVKNIIYAKAYNSRKVLIRGKLDNKEKIDISKIEFSIDFIKDQMKKITKASNKDTIRGIEGNIAREYFSALDELIIKQREDFFMVERTKRPPMDRFNALLSFMYSIFTNEITAALEGVGVDPYAGFFHTDRAGRCSMSLDIIEEFRAIIIDKFCLSLINYGRINKNHFIIKENNATLLNEKGRDLVLQYWNKREQEEVMHYYLDKKIKVGLLSHIQAQLLNSYIRGDIPSYPPYMQKD</sequence>
<dbReference type="GO" id="GO:0046872">
    <property type="term" value="F:metal ion binding"/>
    <property type="evidence" value="ECO:0007669"/>
    <property type="project" value="UniProtKB-UniRule"/>
</dbReference>
<keyword evidence="6 10" id="KW-0051">Antiviral defense</keyword>
<dbReference type="OrthoDB" id="9803119at2"/>